<gene>
    <name evidence="1" type="ORF">KM842_00715</name>
</gene>
<organism evidence="1 2">
    <name type="scientific">Curtobacterium aetherium</name>
    <dbReference type="NCBI Taxonomy" id="2841594"/>
    <lineage>
        <taxon>Bacteria</taxon>
        <taxon>Bacillati</taxon>
        <taxon>Actinomycetota</taxon>
        <taxon>Actinomycetes</taxon>
        <taxon>Micrococcales</taxon>
        <taxon>Microbacteriaceae</taxon>
        <taxon>Curtobacterium</taxon>
    </lineage>
</organism>
<dbReference type="EMBL" id="CP076544">
    <property type="protein sequence ID" value="QWS33780.1"/>
    <property type="molecule type" value="Genomic_DNA"/>
</dbReference>
<accession>A0ACD1E4H9</accession>
<dbReference type="Proteomes" id="UP000681794">
    <property type="component" value="Chromosome"/>
</dbReference>
<evidence type="ECO:0000313" key="2">
    <source>
        <dbReference type="Proteomes" id="UP000681794"/>
    </source>
</evidence>
<protein>
    <submittedName>
        <fullName evidence="1">Uncharacterized protein</fullName>
    </submittedName>
</protein>
<evidence type="ECO:0000313" key="1">
    <source>
        <dbReference type="EMBL" id="QWS33780.1"/>
    </source>
</evidence>
<keyword evidence="2" id="KW-1185">Reference proteome</keyword>
<reference evidence="1" key="1">
    <citation type="submission" date="2021-06" db="EMBL/GenBank/DDBJ databases">
        <authorList>
            <person name="Ellington A.J."/>
            <person name="Bryan N.C."/>
            <person name="Christner B.C."/>
            <person name="Reisch C.R."/>
        </authorList>
    </citation>
    <scope>NUCLEOTIDE SEQUENCE</scope>
    <source>
        <strain evidence="1">L6-1</strain>
    </source>
</reference>
<sequence length="175" mass="19535">MQTTRRRSTPVLMLLTGLPFGAFWFLWTTFTMPGAPVLARVVGALVTGAVFGVVFGLWVGRQVQAAGPAVRDRSFARARRTGVVPADADLLAWRQALEHQRAQHERQRWSGPLVFVAATALALWLALTDSPYWWFGVALFVGFLVAFLLSTPRVLRRTRTMLAELDRRSAQRIDG</sequence>
<proteinExistence type="predicted"/>
<name>A0ACD1E4H9_9MICO</name>